<keyword evidence="3" id="KW-0456">Lyase</keyword>
<evidence type="ECO:0000256" key="3">
    <source>
        <dbReference type="ARBA" id="ARBA00023239"/>
    </source>
</evidence>
<feature type="domain" description="Thiamine pyrophosphate enzyme TPP-binding" evidence="4">
    <location>
        <begin position="43"/>
        <end position="158"/>
    </location>
</feature>
<dbReference type="InterPro" id="IPR051818">
    <property type="entry name" value="TPP_dependent_decarboxylase"/>
</dbReference>
<dbReference type="GO" id="GO:0030976">
    <property type="term" value="F:thiamine pyrophosphate binding"/>
    <property type="evidence" value="ECO:0007669"/>
    <property type="project" value="InterPro"/>
</dbReference>
<evidence type="ECO:0000313" key="6">
    <source>
        <dbReference type="Proteomes" id="UP000295722"/>
    </source>
</evidence>
<accession>A0A4R5LY65</accession>
<keyword evidence="6" id="KW-1185">Reference proteome</keyword>
<dbReference type="GO" id="GO:0016831">
    <property type="term" value="F:carboxy-lyase activity"/>
    <property type="evidence" value="ECO:0007669"/>
    <property type="project" value="UniProtKB-KW"/>
</dbReference>
<dbReference type="EMBL" id="SMRP01000047">
    <property type="protein sequence ID" value="TDG17290.1"/>
    <property type="molecule type" value="Genomic_DNA"/>
</dbReference>
<dbReference type="Gene3D" id="3.40.50.970">
    <property type="match status" value="1"/>
</dbReference>
<dbReference type="InterPro" id="IPR000399">
    <property type="entry name" value="TPP-bd_CS"/>
</dbReference>
<evidence type="ECO:0000256" key="1">
    <source>
        <dbReference type="ARBA" id="ARBA00022793"/>
    </source>
</evidence>
<dbReference type="Pfam" id="PF02775">
    <property type="entry name" value="TPP_enzyme_C"/>
    <property type="match status" value="1"/>
</dbReference>
<keyword evidence="2" id="KW-0786">Thiamine pyrophosphate</keyword>
<dbReference type="PROSITE" id="PS00187">
    <property type="entry name" value="TPP_ENZYMES"/>
    <property type="match status" value="1"/>
</dbReference>
<dbReference type="AlphaFoldDB" id="A0A4R5LY65"/>
<keyword evidence="1" id="KW-0210">Decarboxylase</keyword>
<sequence length="204" mass="21700">MEMRIAQACQLIAQARGERVIVSTMGAMRAFDMLDERERRLSSVPLMGGAASLGLGLALASPDVGVVVVDGDASLLMQLGGLVTVADACPRHYLHVVIDNGVQFGGASNLLTPGAGRVDYASLARAAGYAQVAGFDEADAFANALPSLLAHEGPVFVVLTIEPEPTRFGPELPQPEMPDHQFARMGEEARTLGHWYASRQKERS</sequence>
<dbReference type="InterPro" id="IPR011766">
    <property type="entry name" value="TPP_enzyme_TPP-bd"/>
</dbReference>
<dbReference type="PANTHER" id="PTHR42818">
    <property type="entry name" value="SULFOPYRUVATE DECARBOXYLASE SUBUNIT ALPHA"/>
    <property type="match status" value="1"/>
</dbReference>
<comment type="caution">
    <text evidence="5">The sequence shown here is derived from an EMBL/GenBank/DDBJ whole genome shotgun (WGS) entry which is preliminary data.</text>
</comment>
<evidence type="ECO:0000259" key="4">
    <source>
        <dbReference type="Pfam" id="PF02775"/>
    </source>
</evidence>
<protein>
    <submittedName>
        <fullName evidence="5">Thiamine pyrophosphate-binding protein</fullName>
    </submittedName>
</protein>
<dbReference type="GO" id="GO:0044281">
    <property type="term" value="P:small molecule metabolic process"/>
    <property type="evidence" value="ECO:0007669"/>
    <property type="project" value="UniProtKB-ARBA"/>
</dbReference>
<dbReference type="InterPro" id="IPR029061">
    <property type="entry name" value="THDP-binding"/>
</dbReference>
<organism evidence="5 6">
    <name type="scientific">Paraburkholderia silviterrae</name>
    <dbReference type="NCBI Taxonomy" id="2528715"/>
    <lineage>
        <taxon>Bacteria</taxon>
        <taxon>Pseudomonadati</taxon>
        <taxon>Pseudomonadota</taxon>
        <taxon>Betaproteobacteria</taxon>
        <taxon>Burkholderiales</taxon>
        <taxon>Burkholderiaceae</taxon>
        <taxon>Paraburkholderia</taxon>
    </lineage>
</organism>
<evidence type="ECO:0000256" key="2">
    <source>
        <dbReference type="ARBA" id="ARBA00023052"/>
    </source>
</evidence>
<dbReference type="Proteomes" id="UP000295722">
    <property type="component" value="Unassembled WGS sequence"/>
</dbReference>
<dbReference type="OrthoDB" id="2254214at2"/>
<gene>
    <name evidence="5" type="ORF">EYW47_38400</name>
</gene>
<name>A0A4R5LY65_9BURK</name>
<proteinExistence type="predicted"/>
<dbReference type="SUPFAM" id="SSF52518">
    <property type="entry name" value="Thiamin diphosphate-binding fold (THDP-binding)"/>
    <property type="match status" value="1"/>
</dbReference>
<reference evidence="5 6" key="1">
    <citation type="submission" date="2019-03" db="EMBL/GenBank/DDBJ databases">
        <title>Paraburkholderia sp. 4M-K11, isolated from subtropical forest soil.</title>
        <authorList>
            <person name="Gao Z.-H."/>
            <person name="Qiu L.-H."/>
        </authorList>
    </citation>
    <scope>NUCLEOTIDE SEQUENCE [LARGE SCALE GENOMIC DNA]</scope>
    <source>
        <strain evidence="5 6">4M-K11</strain>
    </source>
</reference>
<evidence type="ECO:0000313" key="5">
    <source>
        <dbReference type="EMBL" id="TDG17290.1"/>
    </source>
</evidence>
<dbReference type="GO" id="GO:0000287">
    <property type="term" value="F:magnesium ion binding"/>
    <property type="evidence" value="ECO:0007669"/>
    <property type="project" value="InterPro"/>
</dbReference>
<dbReference type="PANTHER" id="PTHR42818:SF1">
    <property type="entry name" value="SULFOPYRUVATE DECARBOXYLASE"/>
    <property type="match status" value="1"/>
</dbReference>